<proteinExistence type="predicted"/>
<name>C0CXH9_9FIRM</name>
<comment type="caution">
    <text evidence="1">The sequence shown here is derived from an EMBL/GenBank/DDBJ whole genome shotgun (WGS) entry which is preliminary data.</text>
</comment>
<dbReference type="HOGENOM" id="CLU_2804726_0_0_9"/>
<evidence type="ECO:0000313" key="1">
    <source>
        <dbReference type="EMBL" id="EEG56219.1"/>
    </source>
</evidence>
<dbReference type="AlphaFoldDB" id="C0CXH9"/>
<gene>
    <name evidence="1" type="ORF">CLOSTASPAR_01702</name>
</gene>
<protein>
    <submittedName>
        <fullName evidence="1">Uncharacterized protein</fullName>
    </submittedName>
</protein>
<dbReference type="Proteomes" id="UP000004756">
    <property type="component" value="Unassembled WGS sequence"/>
</dbReference>
<evidence type="ECO:0000313" key="2">
    <source>
        <dbReference type="Proteomes" id="UP000004756"/>
    </source>
</evidence>
<keyword evidence="2" id="KW-1185">Reference proteome</keyword>
<accession>C0CXH9</accession>
<sequence length="67" mass="7490">MFGAAHRSAGISLQRGGRRRDREMFRWGARCLIVCNGLRALTECNGTFARPAGRIQSIRRIRTGSGR</sequence>
<organism evidence="1 2">
    <name type="scientific">[Clostridium] asparagiforme DSM 15981</name>
    <dbReference type="NCBI Taxonomy" id="518636"/>
    <lineage>
        <taxon>Bacteria</taxon>
        <taxon>Bacillati</taxon>
        <taxon>Bacillota</taxon>
        <taxon>Clostridia</taxon>
        <taxon>Lachnospirales</taxon>
        <taxon>Lachnospiraceae</taxon>
        <taxon>Enterocloster</taxon>
    </lineage>
</organism>
<dbReference type="EMBL" id="ACCJ01000084">
    <property type="protein sequence ID" value="EEG56219.1"/>
    <property type="molecule type" value="Genomic_DNA"/>
</dbReference>
<reference evidence="1 2" key="1">
    <citation type="submission" date="2009-02" db="EMBL/GenBank/DDBJ databases">
        <title>Draft genome sequence of Clostridium asparagiforme (DSM 15981).</title>
        <authorList>
            <person name="Sudarsanam P."/>
            <person name="Ley R."/>
            <person name="Guruge J."/>
            <person name="Turnbaugh P.J."/>
            <person name="Mahowald M."/>
            <person name="Liep D."/>
            <person name="Gordon J."/>
        </authorList>
    </citation>
    <scope>NUCLEOTIDE SEQUENCE [LARGE SCALE GENOMIC DNA]</scope>
    <source>
        <strain evidence="1 2">DSM 15981</strain>
    </source>
</reference>